<dbReference type="Proteomes" id="UP000183815">
    <property type="component" value="Unassembled WGS sequence"/>
</dbReference>
<dbReference type="SUPFAM" id="SSF143870">
    <property type="entry name" value="PF0523-like"/>
    <property type="match status" value="1"/>
</dbReference>
<evidence type="ECO:0000256" key="1">
    <source>
        <dbReference type="ARBA" id="ARBA00005546"/>
    </source>
</evidence>
<name>A0A1J5U7Q0_9ARCH</name>
<accession>A0A1J5U7Q0</accession>
<dbReference type="InterPro" id="IPR013926">
    <property type="entry name" value="CGI121/TPRKB"/>
</dbReference>
<protein>
    <submittedName>
        <fullName evidence="2">Uncharacterized protein</fullName>
    </submittedName>
</protein>
<dbReference type="NCBIfam" id="NF011465">
    <property type="entry name" value="PRK14886.1-1"/>
    <property type="match status" value="1"/>
</dbReference>
<evidence type="ECO:0000313" key="3">
    <source>
        <dbReference type="Proteomes" id="UP000183815"/>
    </source>
</evidence>
<dbReference type="EMBL" id="MIYU01000001">
    <property type="protein sequence ID" value="OIR20310.1"/>
    <property type="molecule type" value="Genomic_DNA"/>
</dbReference>
<dbReference type="AlphaFoldDB" id="A0A1J5U7Q0"/>
<comment type="caution">
    <text evidence="2">The sequence shown here is derived from an EMBL/GenBank/DDBJ whole genome shotgun (WGS) entry which is preliminary data.</text>
</comment>
<gene>
    <name evidence="2" type="ORF">BEU04_00435</name>
</gene>
<reference evidence="2 3" key="1">
    <citation type="submission" date="2016-08" db="EMBL/GenBank/DDBJ databases">
        <title>New Insights into Marine Group III Euryarchaeota, from dark to light.</title>
        <authorList>
            <person name="Haro-Moreno J.M."/>
            <person name="Rodriguez-Valera F."/>
            <person name="Lopez-Garcia P."/>
            <person name="Moreira D."/>
            <person name="Martin-Cuadrado A.B."/>
        </authorList>
    </citation>
    <scope>NUCLEOTIDE SEQUENCE [LARGE SCALE GENOMIC DNA]</scope>
    <source>
        <strain evidence="2">CG-Bathy1</strain>
    </source>
</reference>
<comment type="similarity">
    <text evidence="1">Belongs to the CGI121/TPRKB family.</text>
</comment>
<sequence length="156" mass="17253">MKFHTGCGKVSSKSHQKLLSLLDENLAIFDATAVCGEFHLNQCALLAAQAHENGYNLSKTKSSEVLLYLSAQRQVTKSIKYAGISEQTSTVAWVSFNSPPDELKTLIIEDHSVISENNFNYEKFGLSKKLISSLSKTELTKLVTTKCATLPVRQKK</sequence>
<dbReference type="Pfam" id="PF08617">
    <property type="entry name" value="CGI-121"/>
    <property type="match status" value="1"/>
</dbReference>
<organism evidence="2 3">
    <name type="scientific">Marine Group III euryarchaeote CG-Bathy1</name>
    <dbReference type="NCBI Taxonomy" id="1889001"/>
    <lineage>
        <taxon>Archaea</taxon>
        <taxon>Methanobacteriati</taxon>
        <taxon>Thermoplasmatota</taxon>
        <taxon>Thermoplasmata</taxon>
        <taxon>Candidatus Thermoprofundales</taxon>
    </lineage>
</organism>
<evidence type="ECO:0000313" key="2">
    <source>
        <dbReference type="EMBL" id="OIR20310.1"/>
    </source>
</evidence>
<proteinExistence type="inferred from homology"/>
<dbReference type="Gene3D" id="3.30.2380.10">
    <property type="entry name" value="CGI121/TPRKB"/>
    <property type="match status" value="1"/>
</dbReference>
<dbReference type="InterPro" id="IPR036504">
    <property type="entry name" value="CGI121/TPRKB_sf"/>
</dbReference>